<proteinExistence type="predicted"/>
<dbReference type="STRING" id="1367422.A0A178ZB02"/>
<keyword evidence="3" id="KW-1185">Reference proteome</keyword>
<feature type="domain" description="FAD dependent oxidoreductase" evidence="1">
    <location>
        <begin position="14"/>
        <end position="178"/>
    </location>
</feature>
<dbReference type="SUPFAM" id="SSF51971">
    <property type="entry name" value="Nucleotide-binding domain"/>
    <property type="match status" value="1"/>
</dbReference>
<evidence type="ECO:0000313" key="2">
    <source>
        <dbReference type="EMBL" id="OAP56964.1"/>
    </source>
</evidence>
<sequence length="195" mass="21316">MNYQRGGSMNAMEFDNLVISAGPWSPRVLSTLFPWSEISIPFDLAHAAGNHLLVRAPRWKPEDDEDGCDQLYLAGILNRTLDISSYLGGTFYVGGYDGFVYQNLDIARGEALEVISVGRCYRPMVEMRHPVITQLPLEQLMGPQKVPSNIKGSFYLNTGHGSDGITLGPGSGKVMSDLIAGRKPAVDISRLGLTE</sequence>
<gene>
    <name evidence="2" type="ORF">AYL99_09076</name>
</gene>
<protein>
    <recommendedName>
        <fullName evidence="1">FAD dependent oxidoreductase domain-containing protein</fullName>
    </recommendedName>
</protein>
<name>A0A178ZB02_9EURO</name>
<reference evidence="2 3" key="1">
    <citation type="submission" date="2016-04" db="EMBL/GenBank/DDBJ databases">
        <title>Draft genome of Fonsecaea erecta CBS 125763.</title>
        <authorList>
            <person name="Weiss V.A."/>
            <person name="Vicente V.A."/>
            <person name="Raittz R.T."/>
            <person name="Moreno L.F."/>
            <person name="De Souza E.M."/>
            <person name="Pedrosa F.O."/>
            <person name="Steffens M.B."/>
            <person name="Faoro H."/>
            <person name="Tadra-Sfeir M.Z."/>
            <person name="Najafzadeh M.J."/>
            <person name="Felipe M.S."/>
            <person name="Teixeira M."/>
            <person name="Sun J."/>
            <person name="Xi L."/>
            <person name="Gomes R."/>
            <person name="De Azevedo C.M."/>
            <person name="Salgado C.G."/>
            <person name="Da Silva M.B."/>
            <person name="Nascimento M.F."/>
            <person name="Queiroz-Telles F."/>
            <person name="Attili D.S."/>
            <person name="Gorbushina A."/>
        </authorList>
    </citation>
    <scope>NUCLEOTIDE SEQUENCE [LARGE SCALE GENOMIC DNA]</scope>
    <source>
        <strain evidence="2 3">CBS 125763</strain>
    </source>
</reference>
<organism evidence="2 3">
    <name type="scientific">Fonsecaea erecta</name>
    <dbReference type="NCBI Taxonomy" id="1367422"/>
    <lineage>
        <taxon>Eukaryota</taxon>
        <taxon>Fungi</taxon>
        <taxon>Dikarya</taxon>
        <taxon>Ascomycota</taxon>
        <taxon>Pezizomycotina</taxon>
        <taxon>Eurotiomycetes</taxon>
        <taxon>Chaetothyriomycetidae</taxon>
        <taxon>Chaetothyriales</taxon>
        <taxon>Herpotrichiellaceae</taxon>
        <taxon>Fonsecaea</taxon>
    </lineage>
</organism>
<dbReference type="EMBL" id="LVYI01000008">
    <property type="protein sequence ID" value="OAP56964.1"/>
    <property type="molecule type" value="Genomic_DNA"/>
</dbReference>
<dbReference type="GeneID" id="30013244"/>
<evidence type="ECO:0000313" key="3">
    <source>
        <dbReference type="Proteomes" id="UP000078343"/>
    </source>
</evidence>
<dbReference type="InterPro" id="IPR006076">
    <property type="entry name" value="FAD-dep_OxRdtase"/>
</dbReference>
<dbReference type="AlphaFoldDB" id="A0A178ZB02"/>
<dbReference type="Pfam" id="PF01266">
    <property type="entry name" value="DAO"/>
    <property type="match status" value="1"/>
</dbReference>
<dbReference type="Gene3D" id="3.50.50.60">
    <property type="entry name" value="FAD/NAD(P)-binding domain"/>
    <property type="match status" value="1"/>
</dbReference>
<evidence type="ECO:0000259" key="1">
    <source>
        <dbReference type="Pfam" id="PF01266"/>
    </source>
</evidence>
<comment type="caution">
    <text evidence="2">The sequence shown here is derived from an EMBL/GenBank/DDBJ whole genome shotgun (WGS) entry which is preliminary data.</text>
</comment>
<dbReference type="InterPro" id="IPR036188">
    <property type="entry name" value="FAD/NAD-bd_sf"/>
</dbReference>
<dbReference type="RefSeq" id="XP_018690331.1">
    <property type="nucleotide sequence ID" value="XM_018840584.1"/>
</dbReference>
<dbReference type="Proteomes" id="UP000078343">
    <property type="component" value="Unassembled WGS sequence"/>
</dbReference>
<accession>A0A178ZB02</accession>
<dbReference type="OrthoDB" id="498204at2759"/>